<evidence type="ECO:0000313" key="3">
    <source>
        <dbReference type="Proteomes" id="UP000180098"/>
    </source>
</evidence>
<dbReference type="EMBL" id="MLQQ01000055">
    <property type="protein sequence ID" value="OIJ08209.1"/>
    <property type="molecule type" value="Genomic_DNA"/>
</dbReference>
<evidence type="ECO:0000313" key="2">
    <source>
        <dbReference type="EMBL" id="OIJ08209.1"/>
    </source>
</evidence>
<accession>A0A1S2L6T2</accession>
<dbReference type="AlphaFoldDB" id="A0A1S2L6T2"/>
<gene>
    <name evidence="2" type="ORF">BKP35_17915</name>
</gene>
<dbReference type="NCBIfam" id="TIGR00299">
    <property type="entry name" value="nickel pincer cofactor biosynthesis protein LarC"/>
    <property type="match status" value="1"/>
</dbReference>
<proteinExistence type="predicted"/>
<sequence length="252" mass="27926">MKTLYFDCFSGISGDMTIGALLDLGADPNYLEDELRKLNFDSEYKLTWEKVVKKGVSATKFDVLVEENNHDHHHGHHHHHEHHHHRHYSDIVKMIESADFNENVKKVALQIFEVIGRAEAKIHNMPFEKVHFHEVGGVDSIIDIVGTSILLDHLNISKVVSSSVPVGNGYIRIAHGMYPVPAPATLELLKGIPIKETKIMGELTTPTGAGILAVLAEHFGPIPSMKIQAIGYGAGTKDFADHPNVLRVMLGE</sequence>
<name>A0A1S2L6T2_9BACI</name>
<dbReference type="InterPro" id="IPR002822">
    <property type="entry name" value="Ni_insertion"/>
</dbReference>
<comment type="caution">
    <text evidence="2">The sequence shown here is derived from an EMBL/GenBank/DDBJ whole genome shotgun (WGS) entry which is preliminary data.</text>
</comment>
<keyword evidence="1" id="KW-0533">Nickel</keyword>
<dbReference type="RefSeq" id="WP_071314754.1">
    <property type="nucleotide sequence ID" value="NZ_MLQQ01000055.1"/>
</dbReference>
<organism evidence="2 3">
    <name type="scientific">Anaerobacillus arseniciselenatis</name>
    <dbReference type="NCBI Taxonomy" id="85682"/>
    <lineage>
        <taxon>Bacteria</taxon>
        <taxon>Bacillati</taxon>
        <taxon>Bacillota</taxon>
        <taxon>Bacilli</taxon>
        <taxon>Bacillales</taxon>
        <taxon>Bacillaceae</taxon>
        <taxon>Anaerobacillus</taxon>
    </lineage>
</organism>
<dbReference type="Proteomes" id="UP000180098">
    <property type="component" value="Unassembled WGS sequence"/>
</dbReference>
<dbReference type="PANTHER" id="PTHR36566:SF1">
    <property type="entry name" value="PYRIDINIUM-3,5-BISTHIOCARBOXYLIC ACID MONONUCLEOTIDE NICKEL INSERTION PROTEIN"/>
    <property type="match status" value="1"/>
</dbReference>
<evidence type="ECO:0000256" key="1">
    <source>
        <dbReference type="ARBA" id="ARBA00022596"/>
    </source>
</evidence>
<dbReference type="Pfam" id="PF01969">
    <property type="entry name" value="Ni_insertion"/>
    <property type="match status" value="1"/>
</dbReference>
<dbReference type="PANTHER" id="PTHR36566">
    <property type="entry name" value="NICKEL INSERTION PROTEIN-RELATED"/>
    <property type="match status" value="1"/>
</dbReference>
<dbReference type="OrthoDB" id="9765625at2"/>
<keyword evidence="3" id="KW-1185">Reference proteome</keyword>
<protein>
    <submittedName>
        <fullName evidence="2">TIGR00299 family protein</fullName>
    </submittedName>
</protein>
<reference evidence="2 3" key="1">
    <citation type="submission" date="2016-10" db="EMBL/GenBank/DDBJ databases">
        <title>Draft genome sequences of four alkaliphilic bacteria belonging to the Anaerobacillus genus.</title>
        <authorList>
            <person name="Bassil N.M."/>
            <person name="Lloyd J.R."/>
        </authorList>
    </citation>
    <scope>NUCLEOTIDE SEQUENCE [LARGE SCALE GENOMIC DNA]</scope>
    <source>
        <strain evidence="2 3">DSM 15340</strain>
    </source>
</reference>